<accession>A0A979FWB1</accession>
<evidence type="ECO:0000313" key="8">
    <source>
        <dbReference type="RefSeq" id="XP_047740868.1"/>
    </source>
</evidence>
<dbReference type="Gene3D" id="2.40.50.1070">
    <property type="match status" value="1"/>
</dbReference>
<keyword evidence="1 6" id="KW-0489">Methyltransferase</keyword>
<dbReference type="SUPFAM" id="SSF53335">
    <property type="entry name" value="S-adenosyl-L-methionine-dependent methyltransferases"/>
    <property type="match status" value="1"/>
</dbReference>
<evidence type="ECO:0000313" key="7">
    <source>
        <dbReference type="Proteomes" id="UP000694843"/>
    </source>
</evidence>
<comment type="caution">
    <text evidence="6">Lacks conserved residue(s) required for the propagation of feature annotation.</text>
</comment>
<dbReference type="CDD" id="cd02440">
    <property type="entry name" value="AdoMet_MTases"/>
    <property type="match status" value="1"/>
</dbReference>
<dbReference type="InterPro" id="IPR045850">
    <property type="entry name" value="TRM2_met"/>
</dbReference>
<keyword evidence="7" id="KW-1185">Reference proteome</keyword>
<evidence type="ECO:0000256" key="6">
    <source>
        <dbReference type="PROSITE-ProRule" id="PRU01024"/>
    </source>
</evidence>
<evidence type="ECO:0000256" key="5">
    <source>
        <dbReference type="ARBA" id="ARBA00047278"/>
    </source>
</evidence>
<keyword evidence="2 6" id="KW-0808">Transferase</keyword>
<sequence length="216" mass="23990">MTMKRTIKSEDVTSLAVTTEGNQQEVVADVYTPLWRKPYAEQLQHKETSASLEDLLKIEDDLREYFCRGSGSATGLTSLYLHVSNTTHKCRHKDPYRLVFGAPHIEESCAHNKFRILPDTSFPFNREAEELVISAVQKTAGIDESTNLLHLGSGSGVQSLALARHVRRVVCLESSAAAVDDLEFNLQLNDITNVAVQDGPLHQPQDLPLRHKIAAS</sequence>
<dbReference type="PROSITE" id="PS51687">
    <property type="entry name" value="SAM_MT_RNA_M5U"/>
    <property type="match status" value="1"/>
</dbReference>
<evidence type="ECO:0000256" key="3">
    <source>
        <dbReference type="ARBA" id="ARBA00022691"/>
    </source>
</evidence>
<proteinExistence type="inferred from homology"/>
<name>A0A979FWB1_HYAAZ</name>
<dbReference type="PANTHER" id="PTHR45904">
    <property type="entry name" value="TRNA (URACIL-5-)-METHYLTRANSFERASE"/>
    <property type="match status" value="1"/>
</dbReference>
<dbReference type="OrthoDB" id="10250660at2759"/>
<dbReference type="GO" id="GO:0030697">
    <property type="term" value="F:tRNA (uracil(54)-C5)-methyltransferase activity, S-adenosyl methionine-dependent"/>
    <property type="evidence" value="ECO:0007669"/>
    <property type="project" value="UniProtKB-EC"/>
</dbReference>
<protein>
    <recommendedName>
        <fullName evidence="4">tRNA (uracil(54)-C(5))-methyltransferase</fullName>
        <ecNumber evidence="4">2.1.1.35</ecNumber>
    </recommendedName>
</protein>
<comment type="catalytic activity">
    <reaction evidence="5">
        <text>uridine(54) in tRNA + S-adenosyl-L-methionine = 5-methyluridine(54) in tRNA + S-adenosyl-L-homocysteine + H(+)</text>
        <dbReference type="Rhea" id="RHEA:42712"/>
        <dbReference type="Rhea" id="RHEA-COMP:10167"/>
        <dbReference type="Rhea" id="RHEA-COMP:10193"/>
        <dbReference type="ChEBI" id="CHEBI:15378"/>
        <dbReference type="ChEBI" id="CHEBI:57856"/>
        <dbReference type="ChEBI" id="CHEBI:59789"/>
        <dbReference type="ChEBI" id="CHEBI:65315"/>
        <dbReference type="ChEBI" id="CHEBI:74447"/>
        <dbReference type="EC" id="2.1.1.35"/>
    </reaction>
    <physiologicalReaction direction="left-to-right" evidence="5">
        <dbReference type="Rhea" id="RHEA:42713"/>
    </physiologicalReaction>
</comment>
<evidence type="ECO:0000256" key="1">
    <source>
        <dbReference type="ARBA" id="ARBA00022603"/>
    </source>
</evidence>
<gene>
    <name evidence="8" type="primary">LOC125179305</name>
</gene>
<dbReference type="EC" id="2.1.1.35" evidence="4"/>
<dbReference type="GO" id="GO:0003723">
    <property type="term" value="F:RNA binding"/>
    <property type="evidence" value="ECO:0007669"/>
    <property type="project" value="TreeGrafter"/>
</dbReference>
<evidence type="ECO:0000256" key="2">
    <source>
        <dbReference type="ARBA" id="ARBA00022679"/>
    </source>
</evidence>
<dbReference type="GO" id="GO:0032259">
    <property type="term" value="P:methylation"/>
    <property type="evidence" value="ECO:0007669"/>
    <property type="project" value="UniProtKB-KW"/>
</dbReference>
<organism evidence="7 8">
    <name type="scientific">Hyalella azteca</name>
    <name type="common">Amphipod</name>
    <dbReference type="NCBI Taxonomy" id="294128"/>
    <lineage>
        <taxon>Eukaryota</taxon>
        <taxon>Metazoa</taxon>
        <taxon>Ecdysozoa</taxon>
        <taxon>Arthropoda</taxon>
        <taxon>Crustacea</taxon>
        <taxon>Multicrustacea</taxon>
        <taxon>Malacostraca</taxon>
        <taxon>Eumalacostraca</taxon>
        <taxon>Peracarida</taxon>
        <taxon>Amphipoda</taxon>
        <taxon>Senticaudata</taxon>
        <taxon>Talitrida</taxon>
        <taxon>Talitroidea</taxon>
        <taxon>Hyalellidae</taxon>
        <taxon>Hyalella</taxon>
    </lineage>
</organism>
<dbReference type="InterPro" id="IPR010280">
    <property type="entry name" value="U5_MeTrfase_fam"/>
</dbReference>
<feature type="binding site" evidence="6">
    <location>
        <position position="173"/>
    </location>
    <ligand>
        <name>S-adenosyl-L-methionine</name>
        <dbReference type="ChEBI" id="CHEBI:59789"/>
    </ligand>
</feature>
<dbReference type="GeneID" id="125179305"/>
<keyword evidence="3 6" id="KW-0949">S-adenosyl-L-methionine</keyword>
<dbReference type="Gene3D" id="3.40.50.150">
    <property type="entry name" value="Vaccinia Virus protein VP39"/>
    <property type="match status" value="1"/>
</dbReference>
<dbReference type="Proteomes" id="UP000694843">
    <property type="component" value="Unplaced"/>
</dbReference>
<dbReference type="RefSeq" id="XP_047740868.1">
    <property type="nucleotide sequence ID" value="XM_047884912.1"/>
</dbReference>
<evidence type="ECO:0000256" key="4">
    <source>
        <dbReference type="ARBA" id="ARBA00033763"/>
    </source>
</evidence>
<comment type="similarity">
    <text evidence="6">Belongs to the class I-like SAM-binding methyltransferase superfamily. RNA M5U methyltransferase family.</text>
</comment>
<dbReference type="AlphaFoldDB" id="A0A979FWB1"/>
<dbReference type="PANTHER" id="PTHR45904:SF1">
    <property type="entry name" value="TRNA (URACIL-5-)-METHYLTRANSFERASE HOMOLOG B"/>
    <property type="match status" value="1"/>
</dbReference>
<dbReference type="KEGG" id="hazt:125179305"/>
<dbReference type="InterPro" id="IPR029063">
    <property type="entry name" value="SAM-dependent_MTases_sf"/>
</dbReference>
<dbReference type="Pfam" id="PF05958">
    <property type="entry name" value="tRNA_U5-meth_tr"/>
    <property type="match status" value="1"/>
</dbReference>
<reference evidence="8" key="1">
    <citation type="submission" date="2025-08" db="UniProtKB">
        <authorList>
            <consortium name="RefSeq"/>
        </authorList>
    </citation>
    <scope>IDENTIFICATION</scope>
    <source>
        <tissue evidence="8">Whole organism</tissue>
    </source>
</reference>
<dbReference type="GO" id="GO:0006396">
    <property type="term" value="P:RNA processing"/>
    <property type="evidence" value="ECO:0007669"/>
    <property type="project" value="InterPro"/>
</dbReference>